<dbReference type="GO" id="GO:0005886">
    <property type="term" value="C:plasma membrane"/>
    <property type="evidence" value="ECO:0007669"/>
    <property type="project" value="TreeGrafter"/>
</dbReference>
<dbReference type="InterPro" id="IPR002810">
    <property type="entry name" value="NfeD-like_C"/>
</dbReference>
<feature type="transmembrane region" description="Helical" evidence="5">
    <location>
        <begin position="7"/>
        <end position="39"/>
    </location>
</feature>
<feature type="transmembrane region" description="Helical" evidence="5">
    <location>
        <begin position="51"/>
        <end position="69"/>
    </location>
</feature>
<evidence type="ECO:0000256" key="5">
    <source>
        <dbReference type="SAM" id="Phobius"/>
    </source>
</evidence>
<evidence type="ECO:0000313" key="8">
    <source>
        <dbReference type="Proteomes" id="UP000307999"/>
    </source>
</evidence>
<evidence type="ECO:0000259" key="6">
    <source>
        <dbReference type="Pfam" id="PF01957"/>
    </source>
</evidence>
<dbReference type="Proteomes" id="UP000307999">
    <property type="component" value="Unassembled WGS sequence"/>
</dbReference>
<accession>A0A4U1B331</accession>
<comment type="subcellular location">
    <subcellularLocation>
        <location evidence="1">Membrane</location>
        <topology evidence="1">Multi-pass membrane protein</topology>
    </subcellularLocation>
</comment>
<feature type="domain" description="NfeD-like C-terminal" evidence="6">
    <location>
        <begin position="92"/>
        <end position="148"/>
    </location>
</feature>
<dbReference type="InterPro" id="IPR052165">
    <property type="entry name" value="Membrane_assoc_protease"/>
</dbReference>
<evidence type="ECO:0000313" key="7">
    <source>
        <dbReference type="EMBL" id="TKB44001.1"/>
    </source>
</evidence>
<protein>
    <submittedName>
        <fullName evidence="7">NfeD family protein</fullName>
    </submittedName>
</protein>
<name>A0A4U1B331_9GAMM</name>
<evidence type="ECO:0000256" key="1">
    <source>
        <dbReference type="ARBA" id="ARBA00004141"/>
    </source>
</evidence>
<proteinExistence type="predicted"/>
<dbReference type="EMBL" id="SWDB01000032">
    <property type="protein sequence ID" value="TKB44001.1"/>
    <property type="molecule type" value="Genomic_DNA"/>
</dbReference>
<evidence type="ECO:0000256" key="3">
    <source>
        <dbReference type="ARBA" id="ARBA00022989"/>
    </source>
</evidence>
<dbReference type="Pfam" id="PF01957">
    <property type="entry name" value="NfeD"/>
    <property type="match status" value="1"/>
</dbReference>
<evidence type="ECO:0000256" key="4">
    <source>
        <dbReference type="ARBA" id="ARBA00023136"/>
    </source>
</evidence>
<dbReference type="InterPro" id="IPR012340">
    <property type="entry name" value="NA-bd_OB-fold"/>
</dbReference>
<gene>
    <name evidence="7" type="ORF">E8M12_13610</name>
</gene>
<dbReference type="SUPFAM" id="SSF141322">
    <property type="entry name" value="NfeD domain-like"/>
    <property type="match status" value="1"/>
</dbReference>
<dbReference type="Gene3D" id="2.40.50.140">
    <property type="entry name" value="Nucleic acid-binding proteins"/>
    <property type="match status" value="1"/>
</dbReference>
<comment type="caution">
    <text evidence="7">The sequence shown here is derived from an EMBL/GenBank/DDBJ whole genome shotgun (WGS) entry which is preliminary data.</text>
</comment>
<keyword evidence="2 5" id="KW-0812">Transmembrane</keyword>
<dbReference type="PANTHER" id="PTHR33507">
    <property type="entry name" value="INNER MEMBRANE PROTEIN YBBJ"/>
    <property type="match status" value="1"/>
</dbReference>
<dbReference type="AlphaFoldDB" id="A0A4U1B331"/>
<evidence type="ECO:0000256" key="2">
    <source>
        <dbReference type="ARBA" id="ARBA00022692"/>
    </source>
</evidence>
<dbReference type="PANTHER" id="PTHR33507:SF3">
    <property type="entry name" value="INNER MEMBRANE PROTEIN YBBJ"/>
    <property type="match status" value="1"/>
</dbReference>
<sequence>MSMENSVLLWGGLGLLMMLLEIIIPGGIIIFLGISAVIVALSLQFGLIDHWVHAFTLWFILSLLLLLLFRNITQKMVGGDTRIDNTDEELDMFGASVEVVETIGPGNRMGRVIFQGSSWTALGDGSEIKPGDAAKVICRENISLVVEKVDS</sequence>
<organism evidence="7 8">
    <name type="scientific">Thalassotalea mangrovi</name>
    <dbReference type="NCBI Taxonomy" id="2572245"/>
    <lineage>
        <taxon>Bacteria</taxon>
        <taxon>Pseudomonadati</taxon>
        <taxon>Pseudomonadota</taxon>
        <taxon>Gammaproteobacteria</taxon>
        <taxon>Alteromonadales</taxon>
        <taxon>Colwelliaceae</taxon>
        <taxon>Thalassotalea</taxon>
    </lineage>
</organism>
<keyword evidence="8" id="KW-1185">Reference proteome</keyword>
<reference evidence="7 8" key="1">
    <citation type="submission" date="2019-04" db="EMBL/GenBank/DDBJ databases">
        <title>Thalassotalea guangxiensis sp. nov., isolated from sediment of the coastal wetland.</title>
        <authorList>
            <person name="Zheng S."/>
            <person name="Zhang D."/>
        </authorList>
    </citation>
    <scope>NUCLEOTIDE SEQUENCE [LARGE SCALE GENOMIC DNA]</scope>
    <source>
        <strain evidence="7 8">ZS-4</strain>
    </source>
</reference>
<dbReference type="OrthoDB" id="338089at2"/>
<keyword evidence="3 5" id="KW-1133">Transmembrane helix</keyword>
<keyword evidence="4 5" id="KW-0472">Membrane</keyword>